<comment type="caution">
    <text evidence="1">The sequence shown here is derived from an EMBL/GenBank/DDBJ whole genome shotgun (WGS) entry which is preliminary data.</text>
</comment>
<gene>
    <name evidence="1" type="ORF">M9H77_11336</name>
</gene>
<proteinExistence type="predicted"/>
<organism evidence="1 2">
    <name type="scientific">Catharanthus roseus</name>
    <name type="common">Madagascar periwinkle</name>
    <name type="synonym">Vinca rosea</name>
    <dbReference type="NCBI Taxonomy" id="4058"/>
    <lineage>
        <taxon>Eukaryota</taxon>
        <taxon>Viridiplantae</taxon>
        <taxon>Streptophyta</taxon>
        <taxon>Embryophyta</taxon>
        <taxon>Tracheophyta</taxon>
        <taxon>Spermatophyta</taxon>
        <taxon>Magnoliopsida</taxon>
        <taxon>eudicotyledons</taxon>
        <taxon>Gunneridae</taxon>
        <taxon>Pentapetalae</taxon>
        <taxon>asterids</taxon>
        <taxon>lamiids</taxon>
        <taxon>Gentianales</taxon>
        <taxon>Apocynaceae</taxon>
        <taxon>Rauvolfioideae</taxon>
        <taxon>Vinceae</taxon>
        <taxon>Catharanthinae</taxon>
        <taxon>Catharanthus</taxon>
    </lineage>
</organism>
<name>A0ACC0BE99_CATRO</name>
<accession>A0ACC0BE99</accession>
<evidence type="ECO:0000313" key="1">
    <source>
        <dbReference type="EMBL" id="KAI5670972.1"/>
    </source>
</evidence>
<evidence type="ECO:0000313" key="2">
    <source>
        <dbReference type="Proteomes" id="UP001060085"/>
    </source>
</evidence>
<sequence length="109" mass="11741">MLFFNSGGTIKPVNGQAPGQGAWCIPKPSSSEEALINNINYACGIVDCSSIQPGGSCFEPNTSINHASLVMNLYYQHSGRNPWNCDFAKSGILAVIDPSYGDCKFQYNT</sequence>
<dbReference type="EMBL" id="CM044703">
    <property type="protein sequence ID" value="KAI5670972.1"/>
    <property type="molecule type" value="Genomic_DNA"/>
</dbReference>
<dbReference type="Proteomes" id="UP001060085">
    <property type="component" value="Linkage Group LG03"/>
</dbReference>
<reference evidence="2" key="1">
    <citation type="journal article" date="2023" name="Nat. Plants">
        <title>Single-cell RNA sequencing provides a high-resolution roadmap for understanding the multicellular compartmentation of specialized metabolism.</title>
        <authorList>
            <person name="Sun S."/>
            <person name="Shen X."/>
            <person name="Li Y."/>
            <person name="Li Y."/>
            <person name="Wang S."/>
            <person name="Li R."/>
            <person name="Zhang H."/>
            <person name="Shen G."/>
            <person name="Guo B."/>
            <person name="Wei J."/>
            <person name="Xu J."/>
            <person name="St-Pierre B."/>
            <person name="Chen S."/>
            <person name="Sun C."/>
        </authorList>
    </citation>
    <scope>NUCLEOTIDE SEQUENCE [LARGE SCALE GENOMIC DNA]</scope>
</reference>
<protein>
    <submittedName>
        <fullName evidence="1">Uncharacterized protein</fullName>
    </submittedName>
</protein>
<keyword evidence="2" id="KW-1185">Reference proteome</keyword>